<proteinExistence type="predicted"/>
<gene>
    <name evidence="1" type="ORF">ACHAXA_004136</name>
</gene>
<reference evidence="1 2" key="1">
    <citation type="submission" date="2024-10" db="EMBL/GenBank/DDBJ databases">
        <title>Updated reference genomes for cyclostephanoid diatoms.</title>
        <authorList>
            <person name="Roberts W.R."/>
            <person name="Alverson A.J."/>
        </authorList>
    </citation>
    <scope>NUCLEOTIDE SEQUENCE [LARGE SCALE GENOMIC DNA]</scope>
    <source>
        <strain evidence="1 2">AJA228-03</strain>
    </source>
</reference>
<evidence type="ECO:0000313" key="1">
    <source>
        <dbReference type="EMBL" id="KAL3823864.1"/>
    </source>
</evidence>
<organism evidence="1 2">
    <name type="scientific">Cyclostephanos tholiformis</name>
    <dbReference type="NCBI Taxonomy" id="382380"/>
    <lineage>
        <taxon>Eukaryota</taxon>
        <taxon>Sar</taxon>
        <taxon>Stramenopiles</taxon>
        <taxon>Ochrophyta</taxon>
        <taxon>Bacillariophyta</taxon>
        <taxon>Coscinodiscophyceae</taxon>
        <taxon>Thalassiosirophycidae</taxon>
        <taxon>Stephanodiscales</taxon>
        <taxon>Stephanodiscaceae</taxon>
        <taxon>Cyclostephanos</taxon>
    </lineage>
</organism>
<keyword evidence="2" id="KW-1185">Reference proteome</keyword>
<name>A0ABD3SH08_9STRA</name>
<comment type="caution">
    <text evidence="1">The sequence shown here is derived from an EMBL/GenBank/DDBJ whole genome shotgun (WGS) entry which is preliminary data.</text>
</comment>
<dbReference type="EMBL" id="JALLPB020000028">
    <property type="protein sequence ID" value="KAL3823864.1"/>
    <property type="molecule type" value="Genomic_DNA"/>
</dbReference>
<dbReference type="AlphaFoldDB" id="A0ABD3SH08"/>
<sequence>MSLNDESAAHTSILGSTQSLQAYRMVLTSSSYWLESEEIRAMGGVDALDLFQAPHSNRDAFLEWWNGEKERAISDRVILLVVGGYYDHQCHKEWLQIIEEEEWFDGEEIRFTTITNLLVAIGYGKSLNDCWGDIIIEKVTFDGPGGVSASDDEESLD</sequence>
<protein>
    <submittedName>
        <fullName evidence="1">Uncharacterized protein</fullName>
    </submittedName>
</protein>
<evidence type="ECO:0000313" key="2">
    <source>
        <dbReference type="Proteomes" id="UP001530377"/>
    </source>
</evidence>
<accession>A0ABD3SH08</accession>
<dbReference type="Proteomes" id="UP001530377">
    <property type="component" value="Unassembled WGS sequence"/>
</dbReference>